<gene>
    <name evidence="1" type="ORF">DPMN_103507</name>
</gene>
<evidence type="ECO:0000313" key="1">
    <source>
        <dbReference type="EMBL" id="KAH3830266.1"/>
    </source>
</evidence>
<reference evidence="1" key="2">
    <citation type="submission" date="2020-11" db="EMBL/GenBank/DDBJ databases">
        <authorList>
            <person name="McCartney M.A."/>
            <person name="Auch B."/>
            <person name="Kono T."/>
            <person name="Mallez S."/>
            <person name="Becker A."/>
            <person name="Gohl D.M."/>
            <person name="Silverstein K.A.T."/>
            <person name="Koren S."/>
            <person name="Bechman K.B."/>
            <person name="Herman A."/>
            <person name="Abrahante J.E."/>
            <person name="Garbe J."/>
        </authorList>
    </citation>
    <scope>NUCLEOTIDE SEQUENCE</scope>
    <source>
        <strain evidence="1">Duluth1</strain>
        <tissue evidence="1">Whole animal</tissue>
    </source>
</reference>
<organism evidence="1 2">
    <name type="scientific">Dreissena polymorpha</name>
    <name type="common">Zebra mussel</name>
    <name type="synonym">Mytilus polymorpha</name>
    <dbReference type="NCBI Taxonomy" id="45954"/>
    <lineage>
        <taxon>Eukaryota</taxon>
        <taxon>Metazoa</taxon>
        <taxon>Spiralia</taxon>
        <taxon>Lophotrochozoa</taxon>
        <taxon>Mollusca</taxon>
        <taxon>Bivalvia</taxon>
        <taxon>Autobranchia</taxon>
        <taxon>Heteroconchia</taxon>
        <taxon>Euheterodonta</taxon>
        <taxon>Imparidentia</taxon>
        <taxon>Neoheterodontei</taxon>
        <taxon>Myida</taxon>
        <taxon>Dreissenoidea</taxon>
        <taxon>Dreissenidae</taxon>
        <taxon>Dreissena</taxon>
    </lineage>
</organism>
<evidence type="ECO:0000313" key="2">
    <source>
        <dbReference type="Proteomes" id="UP000828390"/>
    </source>
</evidence>
<accession>A0A9D4H635</accession>
<dbReference type="Proteomes" id="UP000828390">
    <property type="component" value="Unassembled WGS sequence"/>
</dbReference>
<reference evidence="1" key="1">
    <citation type="journal article" date="2019" name="bioRxiv">
        <title>The Genome of the Zebra Mussel, Dreissena polymorpha: A Resource for Invasive Species Research.</title>
        <authorList>
            <person name="McCartney M.A."/>
            <person name="Auch B."/>
            <person name="Kono T."/>
            <person name="Mallez S."/>
            <person name="Zhang Y."/>
            <person name="Obille A."/>
            <person name="Becker A."/>
            <person name="Abrahante J.E."/>
            <person name="Garbe J."/>
            <person name="Badalamenti J.P."/>
            <person name="Herman A."/>
            <person name="Mangelson H."/>
            <person name="Liachko I."/>
            <person name="Sullivan S."/>
            <person name="Sone E.D."/>
            <person name="Koren S."/>
            <person name="Silverstein K.A.T."/>
            <person name="Beckman K.B."/>
            <person name="Gohl D.M."/>
        </authorList>
    </citation>
    <scope>NUCLEOTIDE SEQUENCE</scope>
    <source>
        <strain evidence="1">Duluth1</strain>
        <tissue evidence="1">Whole animal</tissue>
    </source>
</reference>
<name>A0A9D4H635_DREPO</name>
<comment type="caution">
    <text evidence="1">The sequence shown here is derived from an EMBL/GenBank/DDBJ whole genome shotgun (WGS) entry which is preliminary data.</text>
</comment>
<keyword evidence="2" id="KW-1185">Reference proteome</keyword>
<dbReference type="EMBL" id="JAIWYP010000004">
    <property type="protein sequence ID" value="KAH3830266.1"/>
    <property type="molecule type" value="Genomic_DNA"/>
</dbReference>
<protein>
    <submittedName>
        <fullName evidence="1">Uncharacterized protein</fullName>
    </submittedName>
</protein>
<dbReference type="AlphaFoldDB" id="A0A9D4H635"/>
<sequence>MFKVITVGSRPEQFSAPSLRPLASSLRPSGVYGVLTAIWVAVRTPGRCDGGIRHVEKAEKH</sequence>
<proteinExistence type="predicted"/>